<dbReference type="SUPFAM" id="SSF56672">
    <property type="entry name" value="DNA/RNA polymerases"/>
    <property type="match status" value="1"/>
</dbReference>
<organism evidence="3">
    <name type="scientific">Gongylonema pulchrum</name>
    <dbReference type="NCBI Taxonomy" id="637853"/>
    <lineage>
        <taxon>Eukaryota</taxon>
        <taxon>Metazoa</taxon>
        <taxon>Ecdysozoa</taxon>
        <taxon>Nematoda</taxon>
        <taxon>Chromadorea</taxon>
        <taxon>Rhabditida</taxon>
        <taxon>Spirurina</taxon>
        <taxon>Spiruromorpha</taxon>
        <taxon>Spiruroidea</taxon>
        <taxon>Gongylonematidae</taxon>
        <taxon>Gongylonema</taxon>
    </lineage>
</organism>
<dbReference type="EMBL" id="UYRT01091850">
    <property type="protein sequence ID" value="VDN37512.1"/>
    <property type="molecule type" value="Genomic_DNA"/>
</dbReference>
<proteinExistence type="predicted"/>
<dbReference type="Gene3D" id="3.30.70.270">
    <property type="match status" value="1"/>
</dbReference>
<keyword evidence="2" id="KW-1185">Reference proteome</keyword>
<dbReference type="Gene3D" id="3.10.10.10">
    <property type="entry name" value="HIV Type 1 Reverse Transcriptase, subunit A, domain 1"/>
    <property type="match status" value="1"/>
</dbReference>
<dbReference type="InterPro" id="IPR050951">
    <property type="entry name" value="Retrovirus_Pol_polyprotein"/>
</dbReference>
<accession>A0A183EJG5</accession>
<dbReference type="InterPro" id="IPR043502">
    <property type="entry name" value="DNA/RNA_pol_sf"/>
</dbReference>
<sequence length="282" mass="31623">MFGPQTSLFATRYKCLKLTKQADDGYVAYGGNVNLECERFKLEELTNDQFKCLNQPGHTSFGEVKESRSRVPRRYLKEENIFEVVSLLQNIHAGYGDKCILSETAISEDTDAKTVQVDEGSRELLTINTHRGEHYRTAEVDAVISEHKQNSAAKMIAEFYPEILEAKLGNCTRAKAMLLPKSGAKPVFRPKRPVPYAAQATVNQELDRLEQQGVISKVEYSAWAVPIIVVKKANGKVRICADFSTGLNEALKLHQYPFPLPEEIFAALTGGRYSWQLDFADA</sequence>
<evidence type="ECO:0000313" key="2">
    <source>
        <dbReference type="Proteomes" id="UP000271098"/>
    </source>
</evidence>
<reference evidence="1 2" key="2">
    <citation type="submission" date="2018-11" db="EMBL/GenBank/DDBJ databases">
        <authorList>
            <consortium name="Pathogen Informatics"/>
        </authorList>
    </citation>
    <scope>NUCLEOTIDE SEQUENCE [LARGE SCALE GENOMIC DNA]</scope>
</reference>
<name>A0A183EJG5_9BILA</name>
<dbReference type="PANTHER" id="PTHR37984">
    <property type="entry name" value="PROTEIN CBG26694"/>
    <property type="match status" value="1"/>
</dbReference>
<gene>
    <name evidence="1" type="ORF">GPUH_LOCUS21106</name>
</gene>
<evidence type="ECO:0000313" key="1">
    <source>
        <dbReference type="EMBL" id="VDN37512.1"/>
    </source>
</evidence>
<dbReference type="Proteomes" id="UP000271098">
    <property type="component" value="Unassembled WGS sequence"/>
</dbReference>
<dbReference type="PANTHER" id="PTHR37984:SF5">
    <property type="entry name" value="PROTEIN NYNRIN-LIKE"/>
    <property type="match status" value="1"/>
</dbReference>
<reference evidence="3" key="1">
    <citation type="submission" date="2016-06" db="UniProtKB">
        <authorList>
            <consortium name="WormBaseParasite"/>
        </authorList>
    </citation>
    <scope>IDENTIFICATION</scope>
</reference>
<dbReference type="AlphaFoldDB" id="A0A183EJG5"/>
<dbReference type="OrthoDB" id="5843452at2759"/>
<dbReference type="InterPro" id="IPR043128">
    <property type="entry name" value="Rev_trsase/Diguanyl_cyclase"/>
</dbReference>
<protein>
    <submittedName>
        <fullName evidence="3">Transposon Ty3-G Gag-Pol polyprotein</fullName>
    </submittedName>
</protein>
<evidence type="ECO:0000313" key="3">
    <source>
        <dbReference type="WBParaSite" id="GPUH_0002113101-mRNA-1"/>
    </source>
</evidence>
<dbReference type="WBParaSite" id="GPUH_0002113101-mRNA-1">
    <property type="protein sequence ID" value="GPUH_0002113101-mRNA-1"/>
    <property type="gene ID" value="GPUH_0002113101"/>
</dbReference>